<reference evidence="1" key="1">
    <citation type="submission" date="2014-11" db="EMBL/GenBank/DDBJ databases">
        <authorList>
            <person name="Amaro Gonzalez C."/>
        </authorList>
    </citation>
    <scope>NUCLEOTIDE SEQUENCE</scope>
</reference>
<evidence type="ECO:0000313" key="1">
    <source>
        <dbReference type="EMBL" id="JAH27903.1"/>
    </source>
</evidence>
<dbReference type="EMBL" id="GBXM01080674">
    <property type="protein sequence ID" value="JAH27903.1"/>
    <property type="molecule type" value="Transcribed_RNA"/>
</dbReference>
<reference evidence="1" key="2">
    <citation type="journal article" date="2015" name="Fish Shellfish Immunol.">
        <title>Early steps in the European eel (Anguilla anguilla)-Vibrio vulnificus interaction in the gills: Role of the RtxA13 toxin.</title>
        <authorList>
            <person name="Callol A."/>
            <person name="Pajuelo D."/>
            <person name="Ebbesson L."/>
            <person name="Teles M."/>
            <person name="MacKenzie S."/>
            <person name="Amaro C."/>
        </authorList>
    </citation>
    <scope>NUCLEOTIDE SEQUENCE</scope>
</reference>
<name>A0A0E9RHU5_ANGAN</name>
<accession>A0A0E9RHU5</accession>
<protein>
    <submittedName>
        <fullName evidence="1">Uncharacterized protein</fullName>
    </submittedName>
</protein>
<dbReference type="AlphaFoldDB" id="A0A0E9RHU5"/>
<proteinExistence type="predicted"/>
<organism evidence="1">
    <name type="scientific">Anguilla anguilla</name>
    <name type="common">European freshwater eel</name>
    <name type="synonym">Muraena anguilla</name>
    <dbReference type="NCBI Taxonomy" id="7936"/>
    <lineage>
        <taxon>Eukaryota</taxon>
        <taxon>Metazoa</taxon>
        <taxon>Chordata</taxon>
        <taxon>Craniata</taxon>
        <taxon>Vertebrata</taxon>
        <taxon>Euteleostomi</taxon>
        <taxon>Actinopterygii</taxon>
        <taxon>Neopterygii</taxon>
        <taxon>Teleostei</taxon>
        <taxon>Anguilliformes</taxon>
        <taxon>Anguillidae</taxon>
        <taxon>Anguilla</taxon>
    </lineage>
</organism>
<sequence>MWQLAICLTLMFLSGIASGNSVA</sequence>